<proteinExistence type="inferred from homology"/>
<dbReference type="Gene3D" id="3.90.1150.10">
    <property type="entry name" value="Aspartate Aminotransferase, domain 1"/>
    <property type="match status" value="1"/>
</dbReference>
<comment type="similarity">
    <text evidence="2 5">Belongs to the DegT/DnrJ/EryC1 family.</text>
</comment>
<keyword evidence="1 4" id="KW-0663">Pyridoxal phosphate</keyword>
<sequence length="367" mass="40320">MNVPFLDLKQTYLELAKEVDAAVKSVLKNGWYILGENVESFENEFAEYCGCKYCIGVASGLDALQLLLKAHGIGPGDDVIVPANTYIATALAVSNIGANPVPVEPDPLTCNIDPQRIEEALTVRSKAVMAVHLYGQTADMKRIQTICQKHKLKLFEDASQAHGATHNGIKAGVLGDAAGFSFYPGKNLGAFGDGGAVTTNNANVAEYVRNARNYGSEKKYYNTIKGVNSRLDEIQAAVLRVKLKHLDEWNSRRSDIARIYLESLNFLDGRLIAPVTGEGNSHVWHLFTVQSNLRDKLQAYLGQKSIETLIHYPVPFYSQAAYQELSHLKGNFPISSAVADQTLSLPLGPHLTKERVDYVCETINAFF</sequence>
<dbReference type="InterPro" id="IPR015424">
    <property type="entry name" value="PyrdxlP-dep_Trfase"/>
</dbReference>
<dbReference type="GO" id="GO:0030170">
    <property type="term" value="F:pyridoxal phosphate binding"/>
    <property type="evidence" value="ECO:0007669"/>
    <property type="project" value="UniProtKB-ARBA"/>
</dbReference>
<dbReference type="AlphaFoldDB" id="A0A8J6P6K5"/>
<reference evidence="6 7" key="1">
    <citation type="submission" date="2020-08" db="EMBL/GenBank/DDBJ databases">
        <title>Bridging the membrane lipid divide: bacteria of the FCB group superphylum have the potential to synthesize archaeal ether lipids.</title>
        <authorList>
            <person name="Villanueva L."/>
            <person name="Von Meijenfeldt F.A.B."/>
            <person name="Westbye A.B."/>
            <person name="Yadav S."/>
            <person name="Hopmans E.C."/>
            <person name="Dutilh B.E."/>
            <person name="Sinninghe Damste J.S."/>
        </authorList>
    </citation>
    <scope>NUCLEOTIDE SEQUENCE [LARGE SCALE GENOMIC DNA]</scope>
    <source>
        <strain evidence="6">NIOZ-UU17</strain>
    </source>
</reference>
<dbReference type="SUPFAM" id="SSF53383">
    <property type="entry name" value="PLP-dependent transferases"/>
    <property type="match status" value="1"/>
</dbReference>
<dbReference type="FunFam" id="3.40.640.10:FF:000089">
    <property type="entry name" value="Aminotransferase, DegT/DnrJ/EryC1/StrS family"/>
    <property type="match status" value="1"/>
</dbReference>
<keyword evidence="6" id="KW-0032">Aminotransferase</keyword>
<dbReference type="InterPro" id="IPR015421">
    <property type="entry name" value="PyrdxlP-dep_Trfase_major"/>
</dbReference>
<organism evidence="6 7">
    <name type="scientific">Candidatus Desulfatibia vada</name>
    <dbReference type="NCBI Taxonomy" id="2841696"/>
    <lineage>
        <taxon>Bacteria</taxon>
        <taxon>Pseudomonadati</taxon>
        <taxon>Thermodesulfobacteriota</taxon>
        <taxon>Desulfobacteria</taxon>
        <taxon>Desulfobacterales</taxon>
        <taxon>Desulfobacterales incertae sedis</taxon>
        <taxon>Candidatus Desulfatibia</taxon>
    </lineage>
</organism>
<evidence type="ECO:0000313" key="6">
    <source>
        <dbReference type="EMBL" id="MBC8433215.1"/>
    </source>
</evidence>
<dbReference type="Gene3D" id="3.40.640.10">
    <property type="entry name" value="Type I PLP-dependent aspartate aminotransferase-like (Major domain)"/>
    <property type="match status" value="1"/>
</dbReference>
<dbReference type="GO" id="GO:0000271">
    <property type="term" value="P:polysaccharide biosynthetic process"/>
    <property type="evidence" value="ECO:0007669"/>
    <property type="project" value="TreeGrafter"/>
</dbReference>
<dbReference type="PANTHER" id="PTHR30244">
    <property type="entry name" value="TRANSAMINASE"/>
    <property type="match status" value="1"/>
</dbReference>
<evidence type="ECO:0000256" key="2">
    <source>
        <dbReference type="ARBA" id="ARBA00037999"/>
    </source>
</evidence>
<dbReference type="CDD" id="cd00616">
    <property type="entry name" value="AHBA_syn"/>
    <property type="match status" value="1"/>
</dbReference>
<feature type="modified residue" description="N6-(pyridoxal phosphate)lysine" evidence="4">
    <location>
        <position position="186"/>
    </location>
</feature>
<dbReference type="Proteomes" id="UP000605201">
    <property type="component" value="Unassembled WGS sequence"/>
</dbReference>
<feature type="active site" description="Proton acceptor" evidence="3">
    <location>
        <position position="186"/>
    </location>
</feature>
<protein>
    <submittedName>
        <fullName evidence="6">DegT/DnrJ/EryC1/StrS family aminotransferase</fullName>
    </submittedName>
</protein>
<name>A0A8J6P6K5_9BACT</name>
<gene>
    <name evidence="6" type="ORF">H8D96_15000</name>
</gene>
<accession>A0A8J6P6K5</accession>
<evidence type="ECO:0000313" key="7">
    <source>
        <dbReference type="Proteomes" id="UP000605201"/>
    </source>
</evidence>
<dbReference type="PIRSF" id="PIRSF000390">
    <property type="entry name" value="PLP_StrS"/>
    <property type="match status" value="1"/>
</dbReference>
<dbReference type="InterPro" id="IPR000653">
    <property type="entry name" value="DegT/StrS_aminotransferase"/>
</dbReference>
<evidence type="ECO:0000256" key="4">
    <source>
        <dbReference type="PIRSR" id="PIRSR000390-2"/>
    </source>
</evidence>
<dbReference type="Pfam" id="PF01041">
    <property type="entry name" value="DegT_DnrJ_EryC1"/>
    <property type="match status" value="1"/>
</dbReference>
<evidence type="ECO:0000256" key="5">
    <source>
        <dbReference type="RuleBase" id="RU004508"/>
    </source>
</evidence>
<dbReference type="InterPro" id="IPR015422">
    <property type="entry name" value="PyrdxlP-dep_Trfase_small"/>
</dbReference>
<keyword evidence="6" id="KW-0808">Transferase</keyword>
<evidence type="ECO:0000256" key="3">
    <source>
        <dbReference type="PIRSR" id="PIRSR000390-1"/>
    </source>
</evidence>
<dbReference type="EMBL" id="JACNIG010000282">
    <property type="protein sequence ID" value="MBC8433215.1"/>
    <property type="molecule type" value="Genomic_DNA"/>
</dbReference>
<evidence type="ECO:0000256" key="1">
    <source>
        <dbReference type="ARBA" id="ARBA00022898"/>
    </source>
</evidence>
<dbReference type="PANTHER" id="PTHR30244:SF36">
    <property type="entry name" value="3-OXO-GLUCOSE-6-PHOSPHATE:GLUTAMATE AMINOTRANSFERASE"/>
    <property type="match status" value="1"/>
</dbReference>
<comment type="caution">
    <text evidence="6">The sequence shown here is derived from an EMBL/GenBank/DDBJ whole genome shotgun (WGS) entry which is preliminary data.</text>
</comment>
<dbReference type="GO" id="GO:0008483">
    <property type="term" value="F:transaminase activity"/>
    <property type="evidence" value="ECO:0007669"/>
    <property type="project" value="UniProtKB-KW"/>
</dbReference>